<dbReference type="AlphaFoldDB" id="A0AAW2S2I1"/>
<evidence type="ECO:0000313" key="1">
    <source>
        <dbReference type="EMBL" id="KAL0386310.1"/>
    </source>
</evidence>
<reference evidence="1" key="2">
    <citation type="journal article" date="2024" name="Plant">
        <title>Genomic evolution and insights into agronomic trait innovations of Sesamum species.</title>
        <authorList>
            <person name="Miao H."/>
            <person name="Wang L."/>
            <person name="Qu L."/>
            <person name="Liu H."/>
            <person name="Sun Y."/>
            <person name="Le M."/>
            <person name="Wang Q."/>
            <person name="Wei S."/>
            <person name="Zheng Y."/>
            <person name="Lin W."/>
            <person name="Duan Y."/>
            <person name="Cao H."/>
            <person name="Xiong S."/>
            <person name="Wang X."/>
            <person name="Wei L."/>
            <person name="Li C."/>
            <person name="Ma Q."/>
            <person name="Ju M."/>
            <person name="Zhao R."/>
            <person name="Li G."/>
            <person name="Mu C."/>
            <person name="Tian Q."/>
            <person name="Mei H."/>
            <person name="Zhang T."/>
            <person name="Gao T."/>
            <person name="Zhang H."/>
        </authorList>
    </citation>
    <scope>NUCLEOTIDE SEQUENCE</scope>
    <source>
        <strain evidence="1">G02</strain>
    </source>
</reference>
<reference evidence="1" key="1">
    <citation type="submission" date="2020-06" db="EMBL/GenBank/DDBJ databases">
        <authorList>
            <person name="Li T."/>
            <person name="Hu X."/>
            <person name="Zhang T."/>
            <person name="Song X."/>
            <person name="Zhang H."/>
            <person name="Dai N."/>
            <person name="Sheng W."/>
            <person name="Hou X."/>
            <person name="Wei L."/>
        </authorList>
    </citation>
    <scope>NUCLEOTIDE SEQUENCE</scope>
    <source>
        <strain evidence="1">G02</strain>
        <tissue evidence="1">Leaf</tissue>
    </source>
</reference>
<proteinExistence type="predicted"/>
<protein>
    <submittedName>
        <fullName evidence="1">Uncharacterized protein</fullName>
    </submittedName>
</protein>
<sequence>MEAITDPTRDSSLPAALGPIIPLVDPTLGDANILGSDPTLGANASSQLQLLNKQSTCCPKPALLRAASSVHHGDHQLNSPWFSNQ</sequence>
<accession>A0AAW2S2I1</accession>
<comment type="caution">
    <text evidence="1">The sequence shown here is derived from an EMBL/GenBank/DDBJ whole genome shotgun (WGS) entry which is preliminary data.</text>
</comment>
<dbReference type="EMBL" id="JACGWJ010000012">
    <property type="protein sequence ID" value="KAL0386310.1"/>
    <property type="molecule type" value="Genomic_DNA"/>
</dbReference>
<name>A0AAW2S2I1_SESRA</name>
<gene>
    <name evidence="1" type="ORF">Sradi_3025300</name>
</gene>
<organism evidence="1">
    <name type="scientific">Sesamum radiatum</name>
    <name type="common">Black benniseed</name>
    <dbReference type="NCBI Taxonomy" id="300843"/>
    <lineage>
        <taxon>Eukaryota</taxon>
        <taxon>Viridiplantae</taxon>
        <taxon>Streptophyta</taxon>
        <taxon>Embryophyta</taxon>
        <taxon>Tracheophyta</taxon>
        <taxon>Spermatophyta</taxon>
        <taxon>Magnoliopsida</taxon>
        <taxon>eudicotyledons</taxon>
        <taxon>Gunneridae</taxon>
        <taxon>Pentapetalae</taxon>
        <taxon>asterids</taxon>
        <taxon>lamiids</taxon>
        <taxon>Lamiales</taxon>
        <taxon>Pedaliaceae</taxon>
        <taxon>Sesamum</taxon>
    </lineage>
</organism>